<evidence type="ECO:0000259" key="1">
    <source>
        <dbReference type="PROSITE" id="PS52001"/>
    </source>
</evidence>
<evidence type="ECO:0000313" key="2">
    <source>
        <dbReference type="EMBL" id="GBP95637.1"/>
    </source>
</evidence>
<dbReference type="EMBL" id="BGZK01002662">
    <property type="protein sequence ID" value="GBP95637.1"/>
    <property type="molecule type" value="Genomic_DNA"/>
</dbReference>
<dbReference type="Proteomes" id="UP000299102">
    <property type="component" value="Unassembled WGS sequence"/>
</dbReference>
<accession>A0A4C2A9T8</accession>
<proteinExistence type="predicted"/>
<dbReference type="InterPro" id="IPR047574">
    <property type="entry name" value="AD"/>
</dbReference>
<dbReference type="InterPro" id="IPR039683">
    <property type="entry name" value="Lsm12-like"/>
</dbReference>
<comment type="caution">
    <text evidence="2">The sequence shown here is derived from an EMBL/GenBank/DDBJ whole genome shotgun (WGS) entry which is preliminary data.</text>
</comment>
<reference evidence="2 3" key="1">
    <citation type="journal article" date="2019" name="Commun. Biol.">
        <title>The bagworm genome reveals a unique fibroin gene that provides high tensile strength.</title>
        <authorList>
            <person name="Kono N."/>
            <person name="Nakamura H."/>
            <person name="Ohtoshi R."/>
            <person name="Tomita M."/>
            <person name="Numata K."/>
            <person name="Arakawa K."/>
        </authorList>
    </citation>
    <scope>NUCLEOTIDE SEQUENCE [LARGE SCALE GENOMIC DNA]</scope>
</reference>
<organism evidence="2 3">
    <name type="scientific">Eumeta variegata</name>
    <name type="common">Bagworm moth</name>
    <name type="synonym">Eumeta japonica</name>
    <dbReference type="NCBI Taxonomy" id="151549"/>
    <lineage>
        <taxon>Eukaryota</taxon>
        <taxon>Metazoa</taxon>
        <taxon>Ecdysozoa</taxon>
        <taxon>Arthropoda</taxon>
        <taxon>Hexapoda</taxon>
        <taxon>Insecta</taxon>
        <taxon>Pterygota</taxon>
        <taxon>Neoptera</taxon>
        <taxon>Endopterygota</taxon>
        <taxon>Lepidoptera</taxon>
        <taxon>Glossata</taxon>
        <taxon>Ditrysia</taxon>
        <taxon>Tineoidea</taxon>
        <taxon>Psychidae</taxon>
        <taxon>Oiketicinae</taxon>
        <taxon>Eumeta</taxon>
    </lineage>
</organism>
<protein>
    <submittedName>
        <fullName evidence="2">Protein LSM12 homolog</fullName>
    </submittedName>
</protein>
<keyword evidence="3" id="KW-1185">Reference proteome</keyword>
<feature type="domain" description="AD" evidence="1">
    <location>
        <begin position="1"/>
        <end position="90"/>
    </location>
</feature>
<dbReference type="Pfam" id="PF09793">
    <property type="entry name" value="AD"/>
    <property type="match status" value="1"/>
</dbReference>
<evidence type="ECO:0000313" key="3">
    <source>
        <dbReference type="Proteomes" id="UP000299102"/>
    </source>
</evidence>
<dbReference type="InterPro" id="IPR019181">
    <property type="entry name" value="LSM12_ABD"/>
</dbReference>
<dbReference type="PROSITE" id="PS52001">
    <property type="entry name" value="AD"/>
    <property type="match status" value="1"/>
</dbReference>
<name>A0A4C2A9T8_EUMVA</name>
<dbReference type="OrthoDB" id="1057137at2759"/>
<gene>
    <name evidence="2" type="primary">LSM12</name>
    <name evidence="2" type="ORF">EVAR_68149_1</name>
</gene>
<sequence>MTNSIRREMSLFENGGVSALAACLDPEGRKLFLALARVIKDVSWSGQNIRVYNEVTITPPYKVENVTGDPESQSYSYIRKFVEHHWRDNVSTHHH</sequence>
<dbReference type="STRING" id="151549.A0A4C2A9T8"/>
<dbReference type="AlphaFoldDB" id="A0A4C2A9T8"/>
<dbReference type="SMART" id="SM00995">
    <property type="entry name" value="AD"/>
    <property type="match status" value="1"/>
</dbReference>
<dbReference type="PANTHER" id="PTHR13542">
    <property type="entry name" value="LSM12 HOMOLOG"/>
    <property type="match status" value="1"/>
</dbReference>